<reference evidence="3" key="1">
    <citation type="journal article" date="2019" name="Int. J. Syst. Evol. Microbiol.">
        <title>The Global Catalogue of Microorganisms (GCM) 10K type strain sequencing project: providing services to taxonomists for standard genome sequencing and annotation.</title>
        <authorList>
            <consortium name="The Broad Institute Genomics Platform"/>
            <consortium name="The Broad Institute Genome Sequencing Center for Infectious Disease"/>
            <person name="Wu L."/>
            <person name="Ma J."/>
        </authorList>
    </citation>
    <scope>NUCLEOTIDE SEQUENCE [LARGE SCALE GENOMIC DNA]</scope>
    <source>
        <strain evidence="3">JCM 13006</strain>
    </source>
</reference>
<dbReference type="InterPro" id="IPR000801">
    <property type="entry name" value="Esterase-like"/>
</dbReference>
<dbReference type="EMBL" id="BAABIS010000001">
    <property type="protein sequence ID" value="GAA4850977.1"/>
    <property type="molecule type" value="Genomic_DNA"/>
</dbReference>
<feature type="transmembrane region" description="Helical" evidence="1">
    <location>
        <begin position="41"/>
        <end position="59"/>
    </location>
</feature>
<dbReference type="PANTHER" id="PTHR48098">
    <property type="entry name" value="ENTEROCHELIN ESTERASE-RELATED"/>
    <property type="match status" value="1"/>
</dbReference>
<keyword evidence="3" id="KW-1185">Reference proteome</keyword>
<dbReference type="InterPro" id="IPR029058">
    <property type="entry name" value="AB_hydrolase_fold"/>
</dbReference>
<dbReference type="RefSeq" id="WP_345697331.1">
    <property type="nucleotide sequence ID" value="NZ_BAABIS010000001.1"/>
</dbReference>
<dbReference type="GO" id="GO:0016787">
    <property type="term" value="F:hydrolase activity"/>
    <property type="evidence" value="ECO:0007669"/>
    <property type="project" value="UniProtKB-KW"/>
</dbReference>
<proteinExistence type="predicted"/>
<evidence type="ECO:0000256" key="1">
    <source>
        <dbReference type="SAM" id="Phobius"/>
    </source>
</evidence>
<name>A0ABP9DPT8_9ACTN</name>
<dbReference type="Pfam" id="PF00756">
    <property type="entry name" value="Esterase"/>
    <property type="match status" value="1"/>
</dbReference>
<feature type="transmembrane region" description="Helical" evidence="1">
    <location>
        <begin position="97"/>
        <end position="115"/>
    </location>
</feature>
<keyword evidence="1" id="KW-0472">Membrane</keyword>
<protein>
    <submittedName>
        <fullName evidence="2">Alpha/beta hydrolase-fold protein</fullName>
    </submittedName>
</protein>
<dbReference type="Gene3D" id="3.40.50.1820">
    <property type="entry name" value="alpha/beta hydrolase"/>
    <property type="match status" value="1"/>
</dbReference>
<dbReference type="Proteomes" id="UP001501752">
    <property type="component" value="Unassembled WGS sequence"/>
</dbReference>
<sequence length="429" mass="45810">MNPLDWSLIHGPVPVLLLIAGWVSLLGLAVSTTRHWWTRRVPCAVVAAAALTVLVVVWVDEWWHPFPEDLPGDVVFWIAVALLGLCLAAVRMPVLHWRGRVVALVAAALVVAMAANEVNRHYQEYPTLRAMLAPKTEALTTGRTEHTVAVPAGKTLSEVWQPPAGMPAKGTLSSVDIPGTKSGFNARDGYVYLPPAYQADPRPLLPVIVLLAGQPGGPADWVNSGGVQQVLDDFAAAHHGLAPVVVIADPIGSTLGNTLCMDSKIAKAQTYLAEDVPDWVRTHLQTATDRRATSIAGISFGGTCSLQLAVNAPQVYGSFADMSGQSEPTLGTHDETVKEAFGGNEAAFEAVDPAHVMARTKFPDTAGLFMVGTDDAEFGPQQHQMYAAATAAGMHTEFQTVPGGHNWSTFHAEITVAVPWLARQQGLIR</sequence>
<dbReference type="InterPro" id="IPR050583">
    <property type="entry name" value="Mycobacterial_A85_antigen"/>
</dbReference>
<evidence type="ECO:0000313" key="2">
    <source>
        <dbReference type="EMBL" id="GAA4850977.1"/>
    </source>
</evidence>
<dbReference type="SUPFAM" id="SSF53474">
    <property type="entry name" value="alpha/beta-Hydrolases"/>
    <property type="match status" value="1"/>
</dbReference>
<comment type="caution">
    <text evidence="2">The sequence shown here is derived from an EMBL/GenBank/DDBJ whole genome shotgun (WGS) entry which is preliminary data.</text>
</comment>
<feature type="transmembrane region" description="Helical" evidence="1">
    <location>
        <begin position="74"/>
        <end position="90"/>
    </location>
</feature>
<gene>
    <name evidence="2" type="ORF">GCM10023235_30010</name>
</gene>
<accession>A0ABP9DPT8</accession>
<keyword evidence="2" id="KW-0378">Hydrolase</keyword>
<evidence type="ECO:0000313" key="3">
    <source>
        <dbReference type="Proteomes" id="UP001501752"/>
    </source>
</evidence>
<feature type="transmembrane region" description="Helical" evidence="1">
    <location>
        <begin position="6"/>
        <end position="29"/>
    </location>
</feature>
<keyword evidence="1" id="KW-1133">Transmembrane helix</keyword>
<organism evidence="2 3">
    <name type="scientific">Kitasatospora terrestris</name>
    <dbReference type="NCBI Taxonomy" id="258051"/>
    <lineage>
        <taxon>Bacteria</taxon>
        <taxon>Bacillati</taxon>
        <taxon>Actinomycetota</taxon>
        <taxon>Actinomycetes</taxon>
        <taxon>Kitasatosporales</taxon>
        <taxon>Streptomycetaceae</taxon>
        <taxon>Kitasatospora</taxon>
    </lineage>
</organism>
<dbReference type="PANTHER" id="PTHR48098:SF1">
    <property type="entry name" value="DIACYLGLYCEROL ACYLTRANSFERASE_MYCOLYLTRANSFERASE AG85A"/>
    <property type="match status" value="1"/>
</dbReference>
<keyword evidence="1" id="KW-0812">Transmembrane</keyword>